<sequence length="230" mass="25634">MWNNAPRLCCLTDHSWTRMSLFYSRCNWAVPVPSKAYLSAGSLWPRLHLQSSIRNLEMNKRMLAWMFCLATPLAQAQMLQPGLWELTSSNMKVDGQQLPDMQLMLGQLQNLPPEQRAMMEQMMKKQGVTLGGKGVRACLTQAQVQSDDIPLTDPASGCTQKITARNGKTWNFQFSCPKAQGTGQAKFLSDREFTTNVVGTFNATGQQQNGSMDTRAVWLGPQCGNVAPRT</sequence>
<evidence type="ECO:0000313" key="1">
    <source>
        <dbReference type="EMBL" id="RMV79974.1"/>
    </source>
</evidence>
<dbReference type="Pfam" id="PF12276">
    <property type="entry name" value="DUF3617"/>
    <property type="match status" value="1"/>
</dbReference>
<evidence type="ECO:0000313" key="2">
    <source>
        <dbReference type="Proteomes" id="UP000269872"/>
    </source>
</evidence>
<reference evidence="1 2" key="1">
    <citation type="submission" date="2018-08" db="EMBL/GenBank/DDBJ databases">
        <title>Recombination of ecologically and evolutionarily significant loci maintains genetic cohesion in the Pseudomonas syringae species complex.</title>
        <authorList>
            <person name="Dillon M."/>
            <person name="Thakur S."/>
            <person name="Almeida R.N.D."/>
            <person name="Weir B.S."/>
            <person name="Guttman D.S."/>
        </authorList>
    </citation>
    <scope>NUCLEOTIDE SEQUENCE [LARGE SCALE GENOMIC DNA]</scope>
    <source>
        <strain evidence="1 2">ICMP 7496</strain>
    </source>
</reference>
<accession>A0A3M6FJ83</accession>
<dbReference type="AlphaFoldDB" id="A0A3M6FJ83"/>
<name>A0A3M6FJ83_9PSED</name>
<evidence type="ECO:0008006" key="3">
    <source>
        <dbReference type="Google" id="ProtNLM"/>
    </source>
</evidence>
<protein>
    <recommendedName>
        <fullName evidence="3">DUF3617 domain-containing protein</fullName>
    </recommendedName>
</protein>
<dbReference type="InterPro" id="IPR022061">
    <property type="entry name" value="DUF3617"/>
</dbReference>
<proteinExistence type="predicted"/>
<comment type="caution">
    <text evidence="1">The sequence shown here is derived from an EMBL/GenBank/DDBJ whole genome shotgun (WGS) entry which is preliminary data.</text>
</comment>
<gene>
    <name evidence="1" type="ORF">ALP05_04809</name>
</gene>
<dbReference type="Proteomes" id="UP000269872">
    <property type="component" value="Unassembled WGS sequence"/>
</dbReference>
<dbReference type="EMBL" id="RBUY01000006">
    <property type="protein sequence ID" value="RMV79974.1"/>
    <property type="molecule type" value="Genomic_DNA"/>
</dbReference>
<organism evidence="1 2">
    <name type="scientific">Pseudomonas caricapapayae</name>
    <dbReference type="NCBI Taxonomy" id="46678"/>
    <lineage>
        <taxon>Bacteria</taxon>
        <taxon>Pseudomonadati</taxon>
        <taxon>Pseudomonadota</taxon>
        <taxon>Gammaproteobacteria</taxon>
        <taxon>Pseudomonadales</taxon>
        <taxon>Pseudomonadaceae</taxon>
        <taxon>Pseudomonas</taxon>
    </lineage>
</organism>